<dbReference type="VEuPathDB" id="AmoebaDB:NfTy_033800"/>
<proteinExistence type="predicted"/>
<dbReference type="VEuPathDB" id="AmoebaDB:NF0056980"/>
<dbReference type="RefSeq" id="XP_044563661.1">
    <property type="nucleotide sequence ID" value="XM_044705167.1"/>
</dbReference>
<dbReference type="EMBL" id="VFQX01000028">
    <property type="protein sequence ID" value="KAF0978948.1"/>
    <property type="molecule type" value="Genomic_DNA"/>
</dbReference>
<evidence type="ECO:0000256" key="1">
    <source>
        <dbReference type="SAM" id="MobiDB-lite"/>
    </source>
</evidence>
<accession>A0A6A5BZ37</accession>
<dbReference type="OrthoDB" id="10414055at2759"/>
<dbReference type="AlphaFoldDB" id="A0A6A5BZ37"/>
<dbReference type="VEuPathDB" id="AmoebaDB:FDP41_002018"/>
<name>A0A6A5BZ37_NAEFO</name>
<dbReference type="Proteomes" id="UP000444721">
    <property type="component" value="Unassembled WGS sequence"/>
</dbReference>
<gene>
    <name evidence="2" type="ORF">FDP41_002018</name>
</gene>
<evidence type="ECO:0000313" key="3">
    <source>
        <dbReference type="Proteomes" id="UP000444721"/>
    </source>
</evidence>
<evidence type="ECO:0008006" key="4">
    <source>
        <dbReference type="Google" id="ProtNLM"/>
    </source>
</evidence>
<dbReference type="OMA" id="YSINETP"/>
<feature type="compositionally biased region" description="Basic and acidic residues" evidence="1">
    <location>
        <begin position="10"/>
        <end position="22"/>
    </location>
</feature>
<feature type="region of interest" description="Disordered" evidence="1">
    <location>
        <begin position="1"/>
        <end position="28"/>
    </location>
</feature>
<reference evidence="2 3" key="1">
    <citation type="journal article" date="2019" name="Sci. Rep.">
        <title>Nanopore sequencing improves the draft genome of the human pathogenic amoeba Naegleria fowleri.</title>
        <authorList>
            <person name="Liechti N."/>
            <person name="Schurch N."/>
            <person name="Bruggmann R."/>
            <person name="Wittwer M."/>
        </authorList>
    </citation>
    <scope>NUCLEOTIDE SEQUENCE [LARGE SCALE GENOMIC DNA]</scope>
    <source>
        <strain evidence="2 3">ATCC 30894</strain>
    </source>
</reference>
<sequence>MNNNISSCRDSAEQTTHHHGGDPEQNSNNCSQSSESCLIQFPIEVWTHIFGFLEFDQVKRISLKISSKLAHYFLNDENELFYRLLCYFELKQDLEECLETILNRKTTNVAYYRKHRRGLLQPEQVKFKPSFESYPKSMSQLRSILKKKVEKIKNLFPELYCDMEEKTMNALKRTYCGQIEIEIENDEVYHDGLISIAQQKIDVKNFTLKRKRKSPKWKTIWTHLFENQYYRKASQYLQILANLLRTSGRRNINYRRLRIDIIRKILDALKWLTPQQRHKLMFKTYTFTPKYKYPHQPQNRNLKSGLFHSFVYHTFMMLQHHREDYQIHEFVEACSEFILYFLQESGNGAILMEQLIPNNCALILLMKIPDVKFVPTVLQILRSYTHTIRKAPDYMLFRLLTCGMKFCVNMAIIRELFQRNIITKELLSMDPPPSRKKLNIFHYAMASVNRWVYDYYDYYWYYSDVFNLIICTLDGKALPKSILDERRRVNNNSNSRNDSKRLIIQPKSKICRKLLEVLDFWTPRNEYSKTFHEQVTKFSDDSLFYWDEYVAFEKRKFGNLNDFKRRK</sequence>
<organism evidence="2 3">
    <name type="scientific">Naegleria fowleri</name>
    <name type="common">Brain eating amoeba</name>
    <dbReference type="NCBI Taxonomy" id="5763"/>
    <lineage>
        <taxon>Eukaryota</taxon>
        <taxon>Discoba</taxon>
        <taxon>Heterolobosea</taxon>
        <taxon>Tetramitia</taxon>
        <taxon>Eutetramitia</taxon>
        <taxon>Vahlkampfiidae</taxon>
        <taxon>Naegleria</taxon>
    </lineage>
</organism>
<evidence type="ECO:0000313" key="2">
    <source>
        <dbReference type="EMBL" id="KAF0978948.1"/>
    </source>
</evidence>
<protein>
    <recommendedName>
        <fullName evidence="4">F-box domain-containing protein</fullName>
    </recommendedName>
</protein>
<keyword evidence="3" id="KW-1185">Reference proteome</keyword>
<dbReference type="GeneID" id="68109236"/>
<comment type="caution">
    <text evidence="2">The sequence shown here is derived from an EMBL/GenBank/DDBJ whole genome shotgun (WGS) entry which is preliminary data.</text>
</comment>